<reference evidence="13" key="1">
    <citation type="submission" date="2014-05" db="EMBL/GenBank/DDBJ databases">
        <title>The transcriptome of the halophilic microalga Tetraselmis sp. GSL018 isolated from the Great Salt Lake, Utah.</title>
        <authorList>
            <person name="Jinkerson R.E."/>
            <person name="D'Adamo S."/>
            <person name="Posewitz M.C."/>
        </authorList>
    </citation>
    <scope>NUCLEOTIDE SEQUENCE</scope>
    <source>
        <strain evidence="13">GSL018</strain>
    </source>
</reference>
<dbReference type="PANTHER" id="PTHR11987:SF36">
    <property type="entry name" value="SIA-ALPHA-2,3-GAL-BETA-1,4-GLCNAC-R:ALPHA 2,8-SIALYLTRANSFERASE"/>
    <property type="match status" value="1"/>
</dbReference>
<evidence type="ECO:0000256" key="9">
    <source>
        <dbReference type="ARBA" id="ARBA00023136"/>
    </source>
</evidence>
<gene>
    <name evidence="13" type="ORF">TSPGSL018_29783</name>
</gene>
<evidence type="ECO:0000313" key="13">
    <source>
        <dbReference type="EMBL" id="JAC73079.1"/>
    </source>
</evidence>
<evidence type="ECO:0000256" key="8">
    <source>
        <dbReference type="ARBA" id="ARBA00023034"/>
    </source>
</evidence>
<sequence length="342" mass="38184">MFERCAVVGNSGHLLLKSYGHTIDSFDAIMRTNQAPVKGYEAKVGNRTTFRLINRSMSRRYQEAYRSMSRRYQEALETRYKRLRDAKAWIKQRMAMHMKMRTPRSMQNISGGDPTLEELAKSTALRNLGVTPEMLASVPIEPQIIEQLQSVLNGVGKSHVKVNNSHFPLETNVTAILVAEATTLSSEIEGFTRAVKKLRPDVNVVVYSGKTRLIVEDMLDNWYTQLVACHGIRPPEGQGARATSGILATMVMMRQCKHVTLFGFGPAAKGLESAPYHYYSGLMSRTHETASTGVHFFSGEHQLLLSWKNEGRITICNELSPDDCGAADDASSKTRVQKLNQG</sequence>
<keyword evidence="10" id="KW-1015">Disulfide bond</keyword>
<proteinExistence type="inferred from homology"/>
<dbReference type="GO" id="GO:0000139">
    <property type="term" value="C:Golgi membrane"/>
    <property type="evidence" value="ECO:0007669"/>
    <property type="project" value="UniProtKB-SubCell"/>
</dbReference>
<evidence type="ECO:0000256" key="1">
    <source>
        <dbReference type="ARBA" id="ARBA00004323"/>
    </source>
</evidence>
<evidence type="ECO:0000256" key="12">
    <source>
        <dbReference type="PIRSR" id="PIRSR005557-2"/>
    </source>
</evidence>
<evidence type="ECO:0000256" key="6">
    <source>
        <dbReference type="ARBA" id="ARBA00022968"/>
    </source>
</evidence>
<dbReference type="InterPro" id="IPR012163">
    <property type="entry name" value="Sialyl_trans"/>
</dbReference>
<evidence type="ECO:0000256" key="5">
    <source>
        <dbReference type="ARBA" id="ARBA00022692"/>
    </source>
</evidence>
<dbReference type="AlphaFoldDB" id="A0A061RQM8"/>
<protein>
    <submittedName>
        <fullName evidence="13">Sialyltransferase-like protein</fullName>
    </submittedName>
</protein>
<keyword evidence="8" id="KW-0333">Golgi apparatus</keyword>
<comment type="similarity">
    <text evidence="2">Belongs to the glycosyltransferase 29 family.</text>
</comment>
<keyword evidence="4 13" id="KW-0808">Transferase</keyword>
<keyword evidence="3 13" id="KW-0328">Glycosyltransferase</keyword>
<evidence type="ECO:0000256" key="3">
    <source>
        <dbReference type="ARBA" id="ARBA00022676"/>
    </source>
</evidence>
<feature type="disulfide bond" evidence="12">
    <location>
        <begin position="5"/>
        <end position="256"/>
    </location>
</feature>
<organism evidence="13">
    <name type="scientific">Tetraselmis sp. GSL018</name>
    <dbReference type="NCBI Taxonomy" id="582737"/>
    <lineage>
        <taxon>Eukaryota</taxon>
        <taxon>Viridiplantae</taxon>
        <taxon>Chlorophyta</taxon>
        <taxon>core chlorophytes</taxon>
        <taxon>Chlorodendrophyceae</taxon>
        <taxon>Chlorodendrales</taxon>
        <taxon>Chlorodendraceae</taxon>
        <taxon>Tetraselmis</taxon>
    </lineage>
</organism>
<evidence type="ECO:0000256" key="10">
    <source>
        <dbReference type="ARBA" id="ARBA00023157"/>
    </source>
</evidence>
<evidence type="ECO:0000256" key="4">
    <source>
        <dbReference type="ARBA" id="ARBA00022679"/>
    </source>
</evidence>
<dbReference type="InterPro" id="IPR050943">
    <property type="entry name" value="Glycosyltr_29_Sialyltrsf"/>
</dbReference>
<dbReference type="InterPro" id="IPR038578">
    <property type="entry name" value="GT29-like_sf"/>
</dbReference>
<dbReference type="Gene3D" id="3.90.1480.20">
    <property type="entry name" value="Glycosyl transferase family 29"/>
    <property type="match status" value="2"/>
</dbReference>
<dbReference type="Pfam" id="PF00777">
    <property type="entry name" value="Glyco_transf_29"/>
    <property type="match status" value="2"/>
</dbReference>
<name>A0A061RQM8_9CHLO</name>
<keyword evidence="5" id="KW-0812">Transmembrane</keyword>
<dbReference type="EMBL" id="GBEZ01012848">
    <property type="protein sequence ID" value="JAC73079.1"/>
    <property type="molecule type" value="Transcribed_RNA"/>
</dbReference>
<dbReference type="PANTHER" id="PTHR11987">
    <property type="entry name" value="ALPHA-2,8-SIALYLTRANSFERASE"/>
    <property type="match status" value="1"/>
</dbReference>
<keyword evidence="7" id="KW-1133">Transmembrane helix</keyword>
<comment type="subcellular location">
    <subcellularLocation>
        <location evidence="1">Golgi apparatus membrane</location>
        <topology evidence="1">Single-pass type II membrane protein</topology>
    </subcellularLocation>
</comment>
<accession>A0A061RQM8</accession>
<keyword evidence="6" id="KW-0735">Signal-anchor</keyword>
<evidence type="ECO:0000256" key="2">
    <source>
        <dbReference type="ARBA" id="ARBA00006003"/>
    </source>
</evidence>
<dbReference type="PIRSF" id="PIRSF005557">
    <property type="entry name" value="Sialyl_trans"/>
    <property type="match status" value="1"/>
</dbReference>
<keyword evidence="11" id="KW-0325">Glycoprotein</keyword>
<evidence type="ECO:0000256" key="11">
    <source>
        <dbReference type="ARBA" id="ARBA00023180"/>
    </source>
</evidence>
<dbReference type="InterPro" id="IPR001675">
    <property type="entry name" value="Glyco_trans_29"/>
</dbReference>
<evidence type="ECO:0000256" key="7">
    <source>
        <dbReference type="ARBA" id="ARBA00022989"/>
    </source>
</evidence>
<keyword evidence="9" id="KW-0472">Membrane</keyword>
<dbReference type="GO" id="GO:0008373">
    <property type="term" value="F:sialyltransferase activity"/>
    <property type="evidence" value="ECO:0007669"/>
    <property type="project" value="InterPro"/>
</dbReference>